<dbReference type="Proteomes" id="UP000261186">
    <property type="component" value="Unassembled WGS sequence"/>
</dbReference>
<evidence type="ECO:0000313" key="2">
    <source>
        <dbReference type="Proteomes" id="UP000261186"/>
    </source>
</evidence>
<sequence length="83" mass="9299">MFALSSQCRVRLPALSTAPIFRWINVDKSVDKLWVFIAVAGHPAITWNVGVCRQPAGIAVDGAIQLGRISMAFMQRWHDGRYE</sequence>
<organism evidence="1 2">
    <name type="scientific">Bifidobacterium longum</name>
    <dbReference type="NCBI Taxonomy" id="216816"/>
    <lineage>
        <taxon>Bacteria</taxon>
        <taxon>Bacillati</taxon>
        <taxon>Actinomycetota</taxon>
        <taxon>Actinomycetes</taxon>
        <taxon>Bifidobacteriales</taxon>
        <taxon>Bifidobacteriaceae</taxon>
        <taxon>Bifidobacterium</taxon>
    </lineage>
</organism>
<dbReference type="EMBL" id="QSRH01000001">
    <property type="protein sequence ID" value="RGL05685.1"/>
    <property type="molecule type" value="Genomic_DNA"/>
</dbReference>
<gene>
    <name evidence="1" type="ORF">DXC85_01700</name>
</gene>
<reference evidence="1 2" key="1">
    <citation type="submission" date="2018-08" db="EMBL/GenBank/DDBJ databases">
        <title>A genome reference for cultivated species of the human gut microbiota.</title>
        <authorList>
            <person name="Zou Y."/>
            <person name="Xue W."/>
            <person name="Luo G."/>
        </authorList>
    </citation>
    <scope>NUCLEOTIDE SEQUENCE [LARGE SCALE GENOMIC DNA]</scope>
    <source>
        <strain evidence="1 2">TF08-4AC</strain>
    </source>
</reference>
<proteinExistence type="predicted"/>
<accession>A0A269T9S6</accession>
<comment type="caution">
    <text evidence="1">The sequence shown here is derived from an EMBL/GenBank/DDBJ whole genome shotgun (WGS) entry which is preliminary data.</text>
</comment>
<name>A0A269T9S6_BIFLN</name>
<evidence type="ECO:0000313" key="1">
    <source>
        <dbReference type="EMBL" id="RGL05685.1"/>
    </source>
</evidence>
<protein>
    <submittedName>
        <fullName evidence="1">Uncharacterized protein</fullName>
    </submittedName>
</protein>
<dbReference type="AlphaFoldDB" id="A0A269T9S6"/>